<gene>
    <name evidence="1" type="ORF">LEP1GSC038_1328</name>
</gene>
<dbReference type="AlphaFoldDB" id="M6FKT2"/>
<protein>
    <submittedName>
        <fullName evidence="1">Uncharacterized protein</fullName>
    </submittedName>
</protein>
<dbReference type="EMBL" id="AFJM02000071">
    <property type="protein sequence ID" value="EMM70754.1"/>
    <property type="molecule type" value="Genomic_DNA"/>
</dbReference>
<name>M6FKT2_9LEPT</name>
<organism evidence="1 2">
    <name type="scientific">Leptospira weilii str. 2006001855</name>
    <dbReference type="NCBI Taxonomy" id="996804"/>
    <lineage>
        <taxon>Bacteria</taxon>
        <taxon>Pseudomonadati</taxon>
        <taxon>Spirochaetota</taxon>
        <taxon>Spirochaetia</taxon>
        <taxon>Leptospirales</taxon>
        <taxon>Leptospiraceae</taxon>
        <taxon>Leptospira</taxon>
    </lineage>
</organism>
<sequence>MKIYGTNVHSLKNFLKKIELTAHPKPAKAINLPPTSFESRISHSELSYVQGSYNLLALEKTKASRFYWRSRKLSVSLLLALEKTQRLASIGARENSASRFYWRSRKLSVSLLLALDRFLCTFV</sequence>
<comment type="caution">
    <text evidence="1">The sequence shown here is derived from an EMBL/GenBank/DDBJ whole genome shotgun (WGS) entry which is preliminary data.</text>
</comment>
<proteinExistence type="predicted"/>
<dbReference type="Proteomes" id="UP000012101">
    <property type="component" value="Unassembled WGS sequence"/>
</dbReference>
<evidence type="ECO:0000313" key="2">
    <source>
        <dbReference type="Proteomes" id="UP000012101"/>
    </source>
</evidence>
<accession>M6FKT2</accession>
<reference evidence="1 2" key="1">
    <citation type="submission" date="2013-01" db="EMBL/GenBank/DDBJ databases">
        <authorList>
            <person name="Harkins D.M."/>
            <person name="Durkin A.S."/>
            <person name="Brinkac L.M."/>
            <person name="Haft D.H."/>
            <person name="Selengut J.D."/>
            <person name="Sanka R."/>
            <person name="DePew J."/>
            <person name="Purushe J."/>
            <person name="Hospenthal D.R."/>
            <person name="Murray C.K."/>
            <person name="Pimentel G."/>
            <person name="Wasfy M."/>
            <person name="Vinetz J.M."/>
            <person name="Sutton G.G."/>
            <person name="Nierman W.C."/>
            <person name="Fouts D.E."/>
        </authorList>
    </citation>
    <scope>NUCLEOTIDE SEQUENCE [LARGE SCALE GENOMIC DNA]</scope>
    <source>
        <strain evidence="1 2">2006001855</strain>
    </source>
</reference>
<evidence type="ECO:0000313" key="1">
    <source>
        <dbReference type="EMBL" id="EMM70754.1"/>
    </source>
</evidence>